<evidence type="ECO:0000313" key="1">
    <source>
        <dbReference type="EMBL" id="NDW03952.1"/>
    </source>
</evidence>
<reference evidence="1 2" key="1">
    <citation type="submission" date="2020-01" db="EMBL/GenBank/DDBJ databases">
        <title>Jiella pacifica sp. nov.</title>
        <authorList>
            <person name="Xue Z."/>
            <person name="Zhu S."/>
            <person name="Chen J."/>
            <person name="Yang J."/>
        </authorList>
    </citation>
    <scope>NUCLEOTIDE SEQUENCE [LARGE SCALE GENOMIC DNA]</scope>
    <source>
        <strain evidence="1 2">40Bstr34</strain>
    </source>
</reference>
<organism evidence="1 2">
    <name type="scientific">Jiella pacifica</name>
    <dbReference type="NCBI Taxonomy" id="2696469"/>
    <lineage>
        <taxon>Bacteria</taxon>
        <taxon>Pseudomonadati</taxon>
        <taxon>Pseudomonadota</taxon>
        <taxon>Alphaproteobacteria</taxon>
        <taxon>Hyphomicrobiales</taxon>
        <taxon>Aurantimonadaceae</taxon>
        <taxon>Jiella</taxon>
    </lineage>
</organism>
<sequence>MRKQQRPAPERRVDEQGKPIVRVPVDARGEKWATLDAADFDEVVAEGLGLTWHYNSAGPKKRWSYVKAHSSAASGGLVMVARVIMGAGPGEIVSYRSGDRLDLRRRNLTVEPGKAKRYDAGYCRAMDLAA</sequence>
<dbReference type="EMBL" id="JAAAMG010000003">
    <property type="protein sequence ID" value="NDW03952.1"/>
    <property type="molecule type" value="Genomic_DNA"/>
</dbReference>
<protein>
    <recommendedName>
        <fullName evidence="3">HNH endonuclease</fullName>
    </recommendedName>
</protein>
<comment type="caution">
    <text evidence="1">The sequence shown here is derived from an EMBL/GenBank/DDBJ whole genome shotgun (WGS) entry which is preliminary data.</text>
</comment>
<proteinExistence type="predicted"/>
<evidence type="ECO:0000313" key="2">
    <source>
        <dbReference type="Proteomes" id="UP000469011"/>
    </source>
</evidence>
<accession>A0A6N9T042</accession>
<keyword evidence="2" id="KW-1185">Reference proteome</keyword>
<dbReference type="AlphaFoldDB" id="A0A6N9T042"/>
<dbReference type="RefSeq" id="WP_163461827.1">
    <property type="nucleotide sequence ID" value="NZ_JAAAMG010000003.1"/>
</dbReference>
<evidence type="ECO:0008006" key="3">
    <source>
        <dbReference type="Google" id="ProtNLM"/>
    </source>
</evidence>
<gene>
    <name evidence="1" type="ORF">GTK09_05870</name>
</gene>
<dbReference type="Proteomes" id="UP000469011">
    <property type="component" value="Unassembled WGS sequence"/>
</dbReference>
<name>A0A6N9T042_9HYPH</name>